<dbReference type="EMBL" id="CAMPGE010002103">
    <property type="protein sequence ID" value="CAI2360909.1"/>
    <property type="molecule type" value="Genomic_DNA"/>
</dbReference>
<sequence length="433" mass="50749">MECRKIKFESSFNIWTIVAPYYGYMDDWYLLTTRLCKKSRELMLSQDRQFFIGTNGHKKSINLIDVYSRIKKFQNPWVEFPLFLFKIKLLDYSKKYYFSKIDDCIIEQLKLSIDFFKNLQNVLVVVKEGIDKCMDPEKIQRFKRFMIQNGNIAWDYQHLTEHKDKFFSIVKNCNVNKEIYEYLLVSINLSEPIFDSMEEGEIEAYLWSITGGIYFRGKSPESLENEKEHIAKTVPFVNITLSNTNFEYQEDLSDFLKTDTSFVNIRKLHMIITDQSFNDLKIAQESVYCKDTLEMFTVFSNVSVISSPKKMALRISFPAIIIQNALMSTLDLCLFQLVKDAKMLSFSAEDQIGISMDLTIIEITNAKFFICDRRLDHLLIFEADVLKITSDDNITEEDYKQNLDELPLSFCKAVYCENIKVRCMACISPHAKC</sequence>
<organism evidence="1 2">
    <name type="scientific">Euplotes crassus</name>
    <dbReference type="NCBI Taxonomy" id="5936"/>
    <lineage>
        <taxon>Eukaryota</taxon>
        <taxon>Sar</taxon>
        <taxon>Alveolata</taxon>
        <taxon>Ciliophora</taxon>
        <taxon>Intramacronucleata</taxon>
        <taxon>Spirotrichea</taxon>
        <taxon>Hypotrichia</taxon>
        <taxon>Euplotida</taxon>
        <taxon>Euplotidae</taxon>
        <taxon>Moneuplotes</taxon>
    </lineage>
</organism>
<dbReference type="Proteomes" id="UP001295684">
    <property type="component" value="Unassembled WGS sequence"/>
</dbReference>
<protein>
    <submittedName>
        <fullName evidence="1">Uncharacterized protein</fullName>
    </submittedName>
</protein>
<accession>A0AAD1U674</accession>
<gene>
    <name evidence="1" type="ORF">ECRASSUSDP1_LOCUS2217</name>
</gene>
<evidence type="ECO:0000313" key="2">
    <source>
        <dbReference type="Proteomes" id="UP001295684"/>
    </source>
</evidence>
<reference evidence="1" key="1">
    <citation type="submission" date="2023-07" db="EMBL/GenBank/DDBJ databases">
        <authorList>
            <consortium name="AG Swart"/>
            <person name="Singh M."/>
            <person name="Singh A."/>
            <person name="Seah K."/>
            <person name="Emmerich C."/>
        </authorList>
    </citation>
    <scope>NUCLEOTIDE SEQUENCE</scope>
    <source>
        <strain evidence="1">DP1</strain>
    </source>
</reference>
<name>A0AAD1U674_EUPCR</name>
<dbReference type="AlphaFoldDB" id="A0AAD1U674"/>
<keyword evidence="2" id="KW-1185">Reference proteome</keyword>
<proteinExistence type="predicted"/>
<evidence type="ECO:0000313" key="1">
    <source>
        <dbReference type="EMBL" id="CAI2360909.1"/>
    </source>
</evidence>
<comment type="caution">
    <text evidence="1">The sequence shown here is derived from an EMBL/GenBank/DDBJ whole genome shotgun (WGS) entry which is preliminary data.</text>
</comment>